<evidence type="ECO:0000256" key="3">
    <source>
        <dbReference type="ARBA" id="ARBA00022692"/>
    </source>
</evidence>
<name>A0A2H9T8F2_9ZZZZ</name>
<dbReference type="InterPro" id="IPR004477">
    <property type="entry name" value="ComEC_N"/>
</dbReference>
<dbReference type="SUPFAM" id="SSF56281">
    <property type="entry name" value="Metallo-hydrolase/oxidoreductase"/>
    <property type="match status" value="1"/>
</dbReference>
<dbReference type="GO" id="GO:0005886">
    <property type="term" value="C:plasma membrane"/>
    <property type="evidence" value="ECO:0007669"/>
    <property type="project" value="UniProtKB-SubCell"/>
</dbReference>
<protein>
    <submittedName>
        <fullName evidence="8">ComE operon protein 3</fullName>
    </submittedName>
</protein>
<dbReference type="InterPro" id="IPR035681">
    <property type="entry name" value="ComA-like_MBL"/>
</dbReference>
<feature type="domain" description="Metallo-beta-lactamase" evidence="7">
    <location>
        <begin position="537"/>
        <end position="728"/>
    </location>
</feature>
<dbReference type="Pfam" id="PF03772">
    <property type="entry name" value="Competence"/>
    <property type="match status" value="1"/>
</dbReference>
<feature type="transmembrane region" description="Helical" evidence="6">
    <location>
        <begin position="360"/>
        <end position="380"/>
    </location>
</feature>
<proteinExistence type="predicted"/>
<feature type="transmembrane region" description="Helical" evidence="6">
    <location>
        <begin position="474"/>
        <end position="497"/>
    </location>
</feature>
<sequence>MLPEKKPSLLCPEKTQYTINLATGIFTYGTGIALTALLPTLPSNKIIVLLAMAAFFLFICHRKPLCFLLASVLIGNIVGILHGKNMQYRQLPDLLQATTSHLTGTITGIPSQLNDLRRFSMTLLECDGKPLPGSVKLTWHQGKLIKPGERWNMTVRLRRPHNYACEGAFDKEAWAARSGIIAFGYVLDGTLLYKDINHPQRLSQFRYRLYQWIKQNTSDNSSGVLSALLIGEKSGLPPALWQAFVTTGTAHLIIISGLHIGFIAMLAYGLIILSGRYGLLPLSFLSCPVHRLASLFALILATGYAFMAGFGIPVQRALMMLTIGLSGSFTGTRPASTTQLAVAYGTVLTFDPLAITSAGFWYSFWIVTLLLYSFCGRIAVTRPRFKRYLMPQWVAFCAITPLLLMNDQATSLLSPLINLVAIPFFSLLLVPLLLIAALLYLFFPALGTALLLIPDALTQGLVTLFSYITDYCDILSFQYGLTLPAAICAAIGVAFLLSPSPLRLRKLCFFFFLPALLPKLIIPEKNTAHVTLFDVGQGLAIFIQTRQHSLLYDTGDRFSEYNSVADQVILPWLIRQHIHTLDRIIISHDDKDHAGGLNTLKTYHPDTPVFSGTLISGHSGHITLLKGGEQWSWDGVSFEVVSAGGNHASHPEKTKNNDRSCVLRITANNGSFLLTGDISWRTEHALIKQEKILPSRYLLAPHHGSRGSLSTKLLEATKPEVVLFSCGYYNRFRHPASETIRRVKNHNAIPWNTANDGTLSFTIGSGDEGKVIGYRHVQQRYWWHP</sequence>
<dbReference type="AlphaFoldDB" id="A0A2H9T8F2"/>
<dbReference type="InterPro" id="IPR004797">
    <property type="entry name" value="Competence_ComEC/Rec2"/>
</dbReference>
<dbReference type="Gene3D" id="3.60.15.10">
    <property type="entry name" value="Ribonuclease Z/Hydroxyacylglutathione hydrolase-like"/>
    <property type="match status" value="1"/>
</dbReference>
<dbReference type="InterPro" id="IPR052159">
    <property type="entry name" value="Competence_DNA_uptake"/>
</dbReference>
<dbReference type="InterPro" id="IPR001279">
    <property type="entry name" value="Metallo-B-lactamas"/>
</dbReference>
<dbReference type="PANTHER" id="PTHR30619">
    <property type="entry name" value="DNA INTERNALIZATION/COMPETENCE PROTEIN COMEC/REC2"/>
    <property type="match status" value="1"/>
</dbReference>
<dbReference type="InterPro" id="IPR036866">
    <property type="entry name" value="RibonucZ/Hydroxyglut_hydro"/>
</dbReference>
<dbReference type="EMBL" id="NSIT01000063">
    <property type="protein sequence ID" value="PJE79520.1"/>
    <property type="molecule type" value="Genomic_DNA"/>
</dbReference>
<reference evidence="8" key="1">
    <citation type="journal article" date="2017" name="Appl. Environ. Microbiol.">
        <title>Molecular characterization of an Endozoicomonas-like organism causing infection in king scallop Pecten maximus L.</title>
        <authorList>
            <person name="Cano I."/>
            <person name="van Aerle R."/>
            <person name="Ross S."/>
            <person name="Verner-Jeffreys D.W."/>
            <person name="Paley R.K."/>
            <person name="Rimmer G."/>
            <person name="Ryder D."/>
            <person name="Hooper P."/>
            <person name="Stone D."/>
            <person name="Feist S.W."/>
        </authorList>
    </citation>
    <scope>NUCLEOTIDE SEQUENCE</scope>
</reference>
<keyword evidence="3 6" id="KW-0812">Transmembrane</keyword>
<feature type="transmembrane region" description="Helical" evidence="6">
    <location>
        <begin position="250"/>
        <end position="271"/>
    </location>
</feature>
<dbReference type="GO" id="GO:0030420">
    <property type="term" value="P:establishment of competence for transformation"/>
    <property type="evidence" value="ECO:0007669"/>
    <property type="project" value="InterPro"/>
</dbReference>
<dbReference type="InterPro" id="IPR025405">
    <property type="entry name" value="DUF4131"/>
</dbReference>
<feature type="transmembrane region" description="Helical" evidence="6">
    <location>
        <begin position="416"/>
        <end position="442"/>
    </location>
</feature>
<feature type="transmembrane region" description="Helical" evidence="6">
    <location>
        <begin position="449"/>
        <end position="468"/>
    </location>
</feature>
<evidence type="ECO:0000256" key="4">
    <source>
        <dbReference type="ARBA" id="ARBA00022989"/>
    </source>
</evidence>
<keyword evidence="4 6" id="KW-1133">Transmembrane helix</keyword>
<dbReference type="NCBIfam" id="TIGR00361">
    <property type="entry name" value="ComEC_Rec2"/>
    <property type="match status" value="1"/>
</dbReference>
<dbReference type="SMART" id="SM00849">
    <property type="entry name" value="Lactamase_B"/>
    <property type="match status" value="1"/>
</dbReference>
<organism evidence="8">
    <name type="scientific">invertebrate metagenome</name>
    <dbReference type="NCBI Taxonomy" id="1711999"/>
    <lineage>
        <taxon>unclassified sequences</taxon>
        <taxon>metagenomes</taxon>
        <taxon>organismal metagenomes</taxon>
    </lineage>
</organism>
<dbReference type="CDD" id="cd07731">
    <property type="entry name" value="ComA-like_MBL-fold"/>
    <property type="match status" value="1"/>
</dbReference>
<dbReference type="Pfam" id="PF00753">
    <property type="entry name" value="Lactamase_B"/>
    <property type="match status" value="1"/>
</dbReference>
<keyword evidence="2" id="KW-1003">Cell membrane</keyword>
<dbReference type="PANTHER" id="PTHR30619:SF7">
    <property type="entry name" value="BETA-LACTAMASE DOMAIN PROTEIN"/>
    <property type="match status" value="1"/>
</dbReference>
<dbReference type="Pfam" id="PF13567">
    <property type="entry name" value="DUF4131"/>
    <property type="match status" value="1"/>
</dbReference>
<comment type="caution">
    <text evidence="8">The sequence shown here is derived from an EMBL/GenBank/DDBJ whole genome shotgun (WGS) entry which is preliminary data.</text>
</comment>
<evidence type="ECO:0000313" key="8">
    <source>
        <dbReference type="EMBL" id="PJE79520.1"/>
    </source>
</evidence>
<gene>
    <name evidence="8" type="primary">comEC</name>
    <name evidence="8" type="ORF">CI610_01496</name>
</gene>
<evidence type="ECO:0000259" key="7">
    <source>
        <dbReference type="SMART" id="SM00849"/>
    </source>
</evidence>
<accession>A0A2H9T8F2</accession>
<keyword evidence="5 6" id="KW-0472">Membrane</keyword>
<evidence type="ECO:0000256" key="1">
    <source>
        <dbReference type="ARBA" id="ARBA00004651"/>
    </source>
</evidence>
<comment type="subcellular location">
    <subcellularLocation>
        <location evidence="1">Cell membrane</location>
        <topology evidence="1">Multi-pass membrane protein</topology>
    </subcellularLocation>
</comment>
<dbReference type="NCBIfam" id="TIGR00360">
    <property type="entry name" value="ComEC_N-term"/>
    <property type="match status" value="1"/>
</dbReference>
<evidence type="ECO:0000256" key="2">
    <source>
        <dbReference type="ARBA" id="ARBA00022475"/>
    </source>
</evidence>
<feature type="transmembrane region" description="Helical" evidence="6">
    <location>
        <begin position="65"/>
        <end position="83"/>
    </location>
</feature>
<feature type="transmembrane region" description="Helical" evidence="6">
    <location>
        <begin position="292"/>
        <end position="312"/>
    </location>
</feature>
<feature type="transmembrane region" description="Helical" evidence="6">
    <location>
        <begin position="21"/>
        <end position="38"/>
    </location>
</feature>
<evidence type="ECO:0000256" key="6">
    <source>
        <dbReference type="SAM" id="Phobius"/>
    </source>
</evidence>
<evidence type="ECO:0000256" key="5">
    <source>
        <dbReference type="ARBA" id="ARBA00023136"/>
    </source>
</evidence>